<dbReference type="InterPro" id="IPR050765">
    <property type="entry name" value="Riboflavin_Biosynth_HTPR"/>
</dbReference>
<dbReference type="Gene3D" id="3.40.430.10">
    <property type="entry name" value="Dihydrofolate Reductase, subunit A"/>
    <property type="match status" value="1"/>
</dbReference>
<proteinExistence type="predicted"/>
<dbReference type="RefSeq" id="WP_123302775.1">
    <property type="nucleotide sequence ID" value="NZ_RKHK01000001.1"/>
</dbReference>
<organism evidence="2 3">
    <name type="scientific">Bogoriella caseilytica</name>
    <dbReference type="NCBI Taxonomy" id="56055"/>
    <lineage>
        <taxon>Bacteria</taxon>
        <taxon>Bacillati</taxon>
        <taxon>Actinomycetota</taxon>
        <taxon>Actinomycetes</taxon>
        <taxon>Micrococcales</taxon>
        <taxon>Bogoriellaceae</taxon>
        <taxon>Bogoriella</taxon>
    </lineage>
</organism>
<feature type="domain" description="Bacterial bifunctional deaminase-reductase C-terminal" evidence="1">
    <location>
        <begin position="3"/>
        <end position="179"/>
    </location>
</feature>
<dbReference type="Pfam" id="PF01872">
    <property type="entry name" value="RibD_C"/>
    <property type="match status" value="1"/>
</dbReference>
<dbReference type="Proteomes" id="UP000280668">
    <property type="component" value="Unassembled WGS sequence"/>
</dbReference>
<accession>A0A3N2BA81</accession>
<dbReference type="PANTHER" id="PTHR38011:SF11">
    <property type="entry name" value="2,5-DIAMINO-6-RIBOSYLAMINO-4(3H)-PYRIMIDINONE 5'-PHOSPHATE REDUCTASE"/>
    <property type="match status" value="1"/>
</dbReference>
<evidence type="ECO:0000259" key="1">
    <source>
        <dbReference type="Pfam" id="PF01872"/>
    </source>
</evidence>
<dbReference type="InterPro" id="IPR024072">
    <property type="entry name" value="DHFR-like_dom_sf"/>
</dbReference>
<dbReference type="EMBL" id="RKHK01000001">
    <property type="protein sequence ID" value="ROR72171.1"/>
    <property type="molecule type" value="Genomic_DNA"/>
</dbReference>
<dbReference type="OrthoDB" id="7949219at2"/>
<comment type="caution">
    <text evidence="2">The sequence shown here is derived from an EMBL/GenBank/DDBJ whole genome shotgun (WGS) entry which is preliminary data.</text>
</comment>
<reference evidence="2 3" key="1">
    <citation type="submission" date="2018-11" db="EMBL/GenBank/DDBJ databases">
        <title>Sequencing the genomes of 1000 actinobacteria strains.</title>
        <authorList>
            <person name="Klenk H.-P."/>
        </authorList>
    </citation>
    <scope>NUCLEOTIDE SEQUENCE [LARGE SCALE GENOMIC DNA]</scope>
    <source>
        <strain evidence="2 3">DSM 11294</strain>
    </source>
</reference>
<sequence>MGTLTYTATMSLDGFVADAAGDFAWAEPSAEIFARHLDQMAAESAEVLGRKTHELMRYWNQEPRDEWSDDEREFARRWQGIDKIVVSGTLTGGDLDAARERLVPSLGLAELHRVVEEASGQVGIFGPTTAAEAIRHGMVEDFHLFVVPTVVGAGLRAFPADAALTLKLTEQRAFTNGTVYLHYRRS</sequence>
<evidence type="ECO:0000313" key="2">
    <source>
        <dbReference type="EMBL" id="ROR72171.1"/>
    </source>
</evidence>
<gene>
    <name evidence="2" type="ORF">EDD31_0519</name>
</gene>
<name>A0A3N2BA81_9MICO</name>
<dbReference type="GO" id="GO:0008703">
    <property type="term" value="F:5-amino-6-(5-phosphoribosylamino)uracil reductase activity"/>
    <property type="evidence" value="ECO:0007669"/>
    <property type="project" value="InterPro"/>
</dbReference>
<protein>
    <submittedName>
        <fullName evidence="2">Dihydrofolate reductase</fullName>
    </submittedName>
</protein>
<dbReference type="GO" id="GO:0009231">
    <property type="term" value="P:riboflavin biosynthetic process"/>
    <property type="evidence" value="ECO:0007669"/>
    <property type="project" value="InterPro"/>
</dbReference>
<dbReference type="InterPro" id="IPR002734">
    <property type="entry name" value="RibDG_C"/>
</dbReference>
<evidence type="ECO:0000313" key="3">
    <source>
        <dbReference type="Proteomes" id="UP000280668"/>
    </source>
</evidence>
<dbReference type="AlphaFoldDB" id="A0A3N2BA81"/>
<keyword evidence="3" id="KW-1185">Reference proteome</keyword>
<dbReference type="PANTHER" id="PTHR38011">
    <property type="entry name" value="DIHYDROFOLATE REDUCTASE FAMILY PROTEIN (AFU_ORTHOLOGUE AFUA_8G06820)"/>
    <property type="match status" value="1"/>
</dbReference>
<dbReference type="SUPFAM" id="SSF53597">
    <property type="entry name" value="Dihydrofolate reductase-like"/>
    <property type="match status" value="1"/>
</dbReference>